<dbReference type="Proteomes" id="UP001501444">
    <property type="component" value="Unassembled WGS sequence"/>
</dbReference>
<comment type="caution">
    <text evidence="2">The sequence shown here is derived from an EMBL/GenBank/DDBJ whole genome shotgun (WGS) entry which is preliminary data.</text>
</comment>
<proteinExistence type="predicted"/>
<dbReference type="EMBL" id="BAAARV010000025">
    <property type="protein sequence ID" value="GAA2346485.1"/>
    <property type="molecule type" value="Genomic_DNA"/>
</dbReference>
<feature type="compositionally biased region" description="Basic residues" evidence="1">
    <location>
        <begin position="23"/>
        <end position="33"/>
    </location>
</feature>
<keyword evidence="3" id="KW-1185">Reference proteome</keyword>
<reference evidence="3" key="1">
    <citation type="journal article" date="2019" name="Int. J. Syst. Evol. Microbiol.">
        <title>The Global Catalogue of Microorganisms (GCM) 10K type strain sequencing project: providing services to taxonomists for standard genome sequencing and annotation.</title>
        <authorList>
            <consortium name="The Broad Institute Genomics Platform"/>
            <consortium name="The Broad Institute Genome Sequencing Center for Infectious Disease"/>
            <person name="Wu L."/>
            <person name="Ma J."/>
        </authorList>
    </citation>
    <scope>NUCLEOTIDE SEQUENCE [LARGE SCALE GENOMIC DNA]</scope>
    <source>
        <strain evidence="3">JCM 3272</strain>
    </source>
</reference>
<name>A0ABP5TA72_9ACTN</name>
<evidence type="ECO:0000256" key="1">
    <source>
        <dbReference type="SAM" id="MobiDB-lite"/>
    </source>
</evidence>
<feature type="region of interest" description="Disordered" evidence="1">
    <location>
        <begin position="1"/>
        <end position="33"/>
    </location>
</feature>
<sequence length="133" mass="14880">MPSDFRRRNTPCTVPSMEGKTATTHRPRNTAAKRQRYVTETFDKGQDAVLLHVNAIDELFRGEGITTHAARADALGYPSTSLFRAWKGFPAPSPLIAAIRRRWPDKKYEELFIDGPAMGERKVPANARANRAA</sequence>
<evidence type="ECO:0008006" key="4">
    <source>
        <dbReference type="Google" id="ProtNLM"/>
    </source>
</evidence>
<evidence type="ECO:0000313" key="3">
    <source>
        <dbReference type="Proteomes" id="UP001501444"/>
    </source>
</evidence>
<evidence type="ECO:0000313" key="2">
    <source>
        <dbReference type="EMBL" id="GAA2346485.1"/>
    </source>
</evidence>
<gene>
    <name evidence="2" type="ORF">GCM10010170_033250</name>
</gene>
<accession>A0ABP5TA72</accession>
<protein>
    <recommendedName>
        <fullName evidence="4">Transcriptional regulator</fullName>
    </recommendedName>
</protein>
<organism evidence="2 3">
    <name type="scientific">Dactylosporangium salmoneum</name>
    <dbReference type="NCBI Taxonomy" id="53361"/>
    <lineage>
        <taxon>Bacteria</taxon>
        <taxon>Bacillati</taxon>
        <taxon>Actinomycetota</taxon>
        <taxon>Actinomycetes</taxon>
        <taxon>Micromonosporales</taxon>
        <taxon>Micromonosporaceae</taxon>
        <taxon>Dactylosporangium</taxon>
    </lineage>
</organism>